<dbReference type="GO" id="GO:0003682">
    <property type="term" value="F:chromatin binding"/>
    <property type="evidence" value="ECO:0007669"/>
    <property type="project" value="TreeGrafter"/>
</dbReference>
<dbReference type="EMBL" id="JH993294">
    <property type="protein sequence ID" value="EKX31360.1"/>
    <property type="molecule type" value="Genomic_DNA"/>
</dbReference>
<dbReference type="GO" id="GO:0007076">
    <property type="term" value="P:mitotic chromosome condensation"/>
    <property type="evidence" value="ECO:0007669"/>
    <property type="project" value="TreeGrafter"/>
</dbReference>
<feature type="coiled-coil region" evidence="1">
    <location>
        <begin position="1068"/>
        <end position="1109"/>
    </location>
</feature>
<accession>L1I682</accession>
<dbReference type="InterPro" id="IPR036034">
    <property type="entry name" value="PDZ_sf"/>
</dbReference>
<gene>
    <name evidence="4" type="ORF">GUITHDRAFT_149349</name>
</gene>
<feature type="coiled-coil region" evidence="1">
    <location>
        <begin position="591"/>
        <end position="723"/>
    </location>
</feature>
<feature type="region of interest" description="Disordered" evidence="2">
    <location>
        <begin position="1379"/>
        <end position="1399"/>
    </location>
</feature>
<dbReference type="OrthoDB" id="10007415at2759"/>
<evidence type="ECO:0000259" key="3">
    <source>
        <dbReference type="PROSITE" id="PS50106"/>
    </source>
</evidence>
<dbReference type="KEGG" id="gtt:GUITHDRAFT_149349"/>
<dbReference type="SMART" id="SM00228">
    <property type="entry name" value="PDZ"/>
    <property type="match status" value="3"/>
</dbReference>
<feature type="coiled-coil region" evidence="1">
    <location>
        <begin position="173"/>
        <end position="256"/>
    </location>
</feature>
<dbReference type="Gene3D" id="2.30.42.10">
    <property type="match status" value="3"/>
</dbReference>
<keyword evidence="6" id="KW-1185">Reference proteome</keyword>
<feature type="coiled-coil region" evidence="1">
    <location>
        <begin position="472"/>
        <end position="506"/>
    </location>
</feature>
<sequence length="1943" mass="219597">MVGRLKEEVQSCLRVKDKIHETVHADIFSVPHNSRTQFRNKSTVGIMLHDCTVDGLVIGGPAFLSKAIEKGDVIVKIDNKETSAETILSDLVGSDLPGSTVLLHLNKVRTGKTTEIELKKMSTETIAAKLNLFDLFTKTKELAHDNPAVSTMIDDCIEAWTEMTEKEGEKDLVRSCQQLIDELHERLKSLMEIGSEIEGHQKDFESKNIKLEQDIKSLTLDNQHLTTEAEDLKSKILMLQGNISQFEEKLAKETNDSKQPIITQLTKEVEKAKGLNGLLSHQSSTIREQMLQCSAEVAHLVEELSSQKSMSEMRDEQFRQAATEQDKLKAQLLDLRGKTKGVEADKEALKDELERLKEKQESQIESLQGSIGSLKGELEGLRAVKHQQSLDFKSLQAQMNSVKSKCDQVSADYDAARRELEALRAALEQKEYLNCNLSVECENQSQKIHQNEQLIRENTRRVKDCEEQSLEIDALRKGKTQLQGLLESLRTENSRLIGENVNLMERYHTEKALRADATDRLASFSSSFSDIPQAINEDVFISNNLALANQDASLQEFKSRRRTEIERNSNLRFAMNCLTTQLSACFTHIQFRELHENLEATRKKLSATENEIYVLKENESRLSNAVEDRKRAESSLTLQLADKEAEILKLEANSVSLEAKVNELRTKLHEQEQELEQRSSTLKSLEMDMQDTTKKLAIEVSEKERLSHALAAEKEAKEKQLDELYASLYQTKSDSPASFDLVSKGIDSLLFKLLKAGEENNKLKASLQELQDVKAVNLDVNRDLKMSKEDLNKMTKMKEALTCQVEYQKRKMAELEQEISRMKEQESLKDARIDELSASISKAAKDQETSRADADGLNETLQWMARENSQLKAAVEKQAEERTVLAATYRTLDELSLLILGAPFMAFQPDLTVGSAEKLLVVDEWRVAGSMAAVGDRILRIDETGDVKEAKAARELLRGPRASSIQLKMLRAVDKKEVDVQVTRSAPVLDKDLIERLEREIRERVAEMQQKTLQNESLRKALDDQSKTLKSEKEQQQGFLGSSQALYIAMQKTIQHLESNISKLVPEVEEIKLKVRDEERKVERLQQTCDDLQGRNQSMQKKCRDLKSKFNAYDEWVQHTREEVEMMKESQRVATEEWLQKIENCEGEIRFLHEDIFKLYSSCLLREPAERKRDYDELLRGFKAACGSDLGSGTLRRMHAELAEIRRVCRSLVGSLTSSQRFKGVGMIVRTSKQTVIKELLPGGPADESGELREGDVVLSVNGRDLAGLSALDVQRLIVGPEGTSVCLRVRREEGTVNVVLTRSDLHQTSMVDEMQEATLVAESLRQENEELSAVLHAIHDKTKVVAEEAGHVGENLEKALEASRESWKDVSIPPRYCWPTAAEPEEGEGKGEEAEEWRRSRLPVRETLQNTDNVITHLGKINEVALELIHHAAEEAKKRSEVESRSSDLKLANEELQQVIAGKSNKIAEMEAKLVEQEREYQRLDKHFTTLLENFTKFHSVVLTCSHPGADVASSNEVGREDGEVEEGGGKREFFSMDDLQSSFQLLENAAEHNPLLSNLKSWMSGAKTEARSTSQVESEGRKSQMSGGRLDMEKVVLQLKQDVLVVQSLIACRRQVESLAGVLTSELKALGVATPQLQVKAGSLDEVSELCSLLTHQTRSHLRQVEELRREREEMHKAAEIRNSQVLTLTYELEACQKTMEVEGRKSEAAGSENEALRAQLQELAAQLELKQQEKVKERRELEEEAARRWQLYEDLKRDQEYQQERTRQCEQEARSLQSKLNAAHQELMSSQSSIKSLYEEQERYREEMERAVTAEKIAKNHLFFVKKELGASKNKMESNHRKVLALEAEVVKLRQLSKRCAKCDSRRANSAGKVGIGMSITDKAPHRITSILPGSAASACPQVCVGDVLVAVDGVNVEKLPLEIVRRKLLGEEGRKLLCS</sequence>
<dbReference type="Pfam" id="PF00595">
    <property type="entry name" value="PDZ"/>
    <property type="match status" value="2"/>
</dbReference>
<feature type="coiled-coil region" evidence="1">
    <location>
        <begin position="1454"/>
        <end position="1488"/>
    </location>
</feature>
<evidence type="ECO:0000256" key="2">
    <source>
        <dbReference type="SAM" id="MobiDB-lite"/>
    </source>
</evidence>
<dbReference type="PaxDb" id="55529-EKX31360"/>
<feature type="domain" description="PDZ" evidence="3">
    <location>
        <begin position="1872"/>
        <end position="1926"/>
    </location>
</feature>
<reference evidence="6" key="2">
    <citation type="submission" date="2012-11" db="EMBL/GenBank/DDBJ databases">
        <authorList>
            <person name="Kuo A."/>
            <person name="Curtis B.A."/>
            <person name="Tanifuji G."/>
            <person name="Burki F."/>
            <person name="Gruber A."/>
            <person name="Irimia M."/>
            <person name="Maruyama S."/>
            <person name="Arias M.C."/>
            <person name="Ball S.G."/>
            <person name="Gile G.H."/>
            <person name="Hirakawa Y."/>
            <person name="Hopkins J.F."/>
            <person name="Rensing S.A."/>
            <person name="Schmutz J."/>
            <person name="Symeonidi A."/>
            <person name="Elias M."/>
            <person name="Eveleigh R.J."/>
            <person name="Herman E.K."/>
            <person name="Klute M.J."/>
            <person name="Nakayama T."/>
            <person name="Obornik M."/>
            <person name="Reyes-Prieto A."/>
            <person name="Armbrust E.V."/>
            <person name="Aves S.J."/>
            <person name="Beiko R.G."/>
            <person name="Coutinho P."/>
            <person name="Dacks J.B."/>
            <person name="Durnford D.G."/>
            <person name="Fast N.M."/>
            <person name="Green B.R."/>
            <person name="Grisdale C."/>
            <person name="Hempe F."/>
            <person name="Henrissat B."/>
            <person name="Hoppner M.P."/>
            <person name="Ishida K.-I."/>
            <person name="Kim E."/>
            <person name="Koreny L."/>
            <person name="Kroth P.G."/>
            <person name="Liu Y."/>
            <person name="Malik S.-B."/>
            <person name="Maier U.G."/>
            <person name="McRose D."/>
            <person name="Mock T."/>
            <person name="Neilson J.A."/>
            <person name="Onodera N.T."/>
            <person name="Poole A.M."/>
            <person name="Pritham E.J."/>
            <person name="Richards T.A."/>
            <person name="Rocap G."/>
            <person name="Roy S.W."/>
            <person name="Sarai C."/>
            <person name="Schaack S."/>
            <person name="Shirato S."/>
            <person name="Slamovits C.H."/>
            <person name="Spencer D.F."/>
            <person name="Suzuki S."/>
            <person name="Worden A.Z."/>
            <person name="Zauner S."/>
            <person name="Barry K."/>
            <person name="Bell C."/>
            <person name="Bharti A.K."/>
            <person name="Crow J.A."/>
            <person name="Grimwood J."/>
            <person name="Kramer R."/>
            <person name="Lindquist E."/>
            <person name="Lucas S."/>
            <person name="Salamov A."/>
            <person name="McFadden G.I."/>
            <person name="Lane C.E."/>
            <person name="Keeling P.J."/>
            <person name="Gray M.W."/>
            <person name="Grigoriev I.V."/>
            <person name="Archibald J.M."/>
        </authorList>
    </citation>
    <scope>NUCLEOTIDE SEQUENCE</scope>
    <source>
        <strain evidence="6">CCMP2712</strain>
    </source>
</reference>
<organism evidence="4">
    <name type="scientific">Guillardia theta (strain CCMP2712)</name>
    <name type="common">Cryptophyte</name>
    <dbReference type="NCBI Taxonomy" id="905079"/>
    <lineage>
        <taxon>Eukaryota</taxon>
        <taxon>Cryptophyceae</taxon>
        <taxon>Pyrenomonadales</taxon>
        <taxon>Geminigeraceae</taxon>
        <taxon>Guillardia</taxon>
    </lineage>
</organism>
<dbReference type="Gene3D" id="1.10.287.1490">
    <property type="match status" value="2"/>
</dbReference>
<dbReference type="PANTHER" id="PTHR43941:SF1">
    <property type="entry name" value="STRUCTURAL MAINTENANCE OF CHROMOSOMES PROTEIN 2"/>
    <property type="match status" value="1"/>
</dbReference>
<dbReference type="GeneID" id="17288085"/>
<dbReference type="GO" id="GO:0000796">
    <property type="term" value="C:condensin complex"/>
    <property type="evidence" value="ECO:0007669"/>
    <property type="project" value="TreeGrafter"/>
</dbReference>
<dbReference type="InterPro" id="IPR001478">
    <property type="entry name" value="PDZ"/>
</dbReference>
<dbReference type="PANTHER" id="PTHR43941">
    <property type="entry name" value="STRUCTURAL MAINTENANCE OF CHROMOSOMES PROTEIN 2"/>
    <property type="match status" value="1"/>
</dbReference>
<evidence type="ECO:0000313" key="6">
    <source>
        <dbReference type="Proteomes" id="UP000011087"/>
    </source>
</evidence>
<dbReference type="STRING" id="905079.L1I682"/>
<feature type="domain" description="PDZ" evidence="3">
    <location>
        <begin position="1212"/>
        <end position="1278"/>
    </location>
</feature>
<dbReference type="RefSeq" id="XP_005818340.1">
    <property type="nucleotide sequence ID" value="XM_005818283.1"/>
</dbReference>
<feature type="compositionally biased region" description="Basic and acidic residues" evidence="2">
    <location>
        <begin position="1388"/>
        <end position="1399"/>
    </location>
</feature>
<feature type="region of interest" description="Disordered" evidence="2">
    <location>
        <begin position="1569"/>
        <end position="1589"/>
    </location>
</feature>
<feature type="coiled-coil region" evidence="1">
    <location>
        <begin position="798"/>
        <end position="832"/>
    </location>
</feature>
<dbReference type="GO" id="GO:0000793">
    <property type="term" value="C:condensed chromosome"/>
    <property type="evidence" value="ECO:0007669"/>
    <property type="project" value="TreeGrafter"/>
</dbReference>
<dbReference type="PROSITE" id="PS50106">
    <property type="entry name" value="PDZ"/>
    <property type="match status" value="2"/>
</dbReference>
<dbReference type="OMA" id="CHESIRE"/>
<proteinExistence type="predicted"/>
<evidence type="ECO:0000313" key="5">
    <source>
        <dbReference type="EnsemblProtists" id="EKX31360"/>
    </source>
</evidence>
<feature type="coiled-coil region" evidence="1">
    <location>
        <begin position="339"/>
        <end position="433"/>
    </location>
</feature>
<name>L1I682_GUITC</name>
<evidence type="ECO:0000313" key="4">
    <source>
        <dbReference type="EMBL" id="EKX31360.1"/>
    </source>
</evidence>
<protein>
    <recommendedName>
        <fullName evidence="3">PDZ domain-containing protein</fullName>
    </recommendedName>
</protein>
<reference evidence="5" key="3">
    <citation type="submission" date="2015-06" db="UniProtKB">
        <authorList>
            <consortium name="EnsemblProtists"/>
        </authorList>
    </citation>
    <scope>IDENTIFICATION</scope>
</reference>
<dbReference type="CDD" id="cd06782">
    <property type="entry name" value="cpPDZ_CPP-like"/>
    <property type="match status" value="1"/>
</dbReference>
<dbReference type="EnsemblProtists" id="EKX31360">
    <property type="protein sequence ID" value="EKX31360"/>
    <property type="gene ID" value="GUITHDRAFT_149349"/>
</dbReference>
<keyword evidence="1" id="KW-0175">Coiled coil</keyword>
<reference evidence="4 6" key="1">
    <citation type="journal article" date="2012" name="Nature">
        <title>Algal genomes reveal evolutionary mosaicism and the fate of nucleomorphs.</title>
        <authorList>
            <consortium name="DOE Joint Genome Institute"/>
            <person name="Curtis B.A."/>
            <person name="Tanifuji G."/>
            <person name="Burki F."/>
            <person name="Gruber A."/>
            <person name="Irimia M."/>
            <person name="Maruyama S."/>
            <person name="Arias M.C."/>
            <person name="Ball S.G."/>
            <person name="Gile G.H."/>
            <person name="Hirakawa Y."/>
            <person name="Hopkins J.F."/>
            <person name="Kuo A."/>
            <person name="Rensing S.A."/>
            <person name="Schmutz J."/>
            <person name="Symeonidi A."/>
            <person name="Elias M."/>
            <person name="Eveleigh R.J."/>
            <person name="Herman E.K."/>
            <person name="Klute M.J."/>
            <person name="Nakayama T."/>
            <person name="Obornik M."/>
            <person name="Reyes-Prieto A."/>
            <person name="Armbrust E.V."/>
            <person name="Aves S.J."/>
            <person name="Beiko R.G."/>
            <person name="Coutinho P."/>
            <person name="Dacks J.B."/>
            <person name="Durnford D.G."/>
            <person name="Fast N.M."/>
            <person name="Green B.R."/>
            <person name="Grisdale C.J."/>
            <person name="Hempel F."/>
            <person name="Henrissat B."/>
            <person name="Hoppner M.P."/>
            <person name="Ishida K."/>
            <person name="Kim E."/>
            <person name="Koreny L."/>
            <person name="Kroth P.G."/>
            <person name="Liu Y."/>
            <person name="Malik S.B."/>
            <person name="Maier U.G."/>
            <person name="McRose D."/>
            <person name="Mock T."/>
            <person name="Neilson J.A."/>
            <person name="Onodera N.T."/>
            <person name="Poole A.M."/>
            <person name="Pritham E.J."/>
            <person name="Richards T.A."/>
            <person name="Rocap G."/>
            <person name="Roy S.W."/>
            <person name="Sarai C."/>
            <person name="Schaack S."/>
            <person name="Shirato S."/>
            <person name="Slamovits C.H."/>
            <person name="Spencer D.F."/>
            <person name="Suzuki S."/>
            <person name="Worden A.Z."/>
            <person name="Zauner S."/>
            <person name="Barry K."/>
            <person name="Bell C."/>
            <person name="Bharti A.K."/>
            <person name="Crow J.A."/>
            <person name="Grimwood J."/>
            <person name="Kramer R."/>
            <person name="Lindquist E."/>
            <person name="Lucas S."/>
            <person name="Salamov A."/>
            <person name="McFadden G.I."/>
            <person name="Lane C.E."/>
            <person name="Keeling P.J."/>
            <person name="Gray M.W."/>
            <person name="Grigoriev I.V."/>
            <person name="Archibald J.M."/>
        </authorList>
    </citation>
    <scope>NUCLEOTIDE SEQUENCE</scope>
    <source>
        <strain evidence="4 6">CCMP2712</strain>
    </source>
</reference>
<dbReference type="Proteomes" id="UP000011087">
    <property type="component" value="Unassembled WGS sequence"/>
</dbReference>
<dbReference type="GO" id="GO:0000785">
    <property type="term" value="C:chromatin"/>
    <property type="evidence" value="ECO:0007669"/>
    <property type="project" value="TreeGrafter"/>
</dbReference>
<dbReference type="HOGENOM" id="CLU_234953_0_0_1"/>
<dbReference type="SUPFAM" id="SSF50156">
    <property type="entry name" value="PDZ domain-like"/>
    <property type="match status" value="2"/>
</dbReference>
<feature type="coiled-coil region" evidence="1">
    <location>
        <begin position="1315"/>
        <end position="1342"/>
    </location>
</feature>
<feature type="coiled-coil region" evidence="1">
    <location>
        <begin position="991"/>
        <end position="1035"/>
    </location>
</feature>
<feature type="coiled-coil region" evidence="1">
    <location>
        <begin position="1660"/>
        <end position="1817"/>
    </location>
</feature>
<evidence type="ECO:0000256" key="1">
    <source>
        <dbReference type="SAM" id="Coils"/>
    </source>
</evidence>